<comment type="caution">
    <text evidence="1">The sequence shown here is derived from an EMBL/GenBank/DDBJ whole genome shotgun (WGS) entry which is preliminary data.</text>
</comment>
<dbReference type="PROSITE" id="PS51257">
    <property type="entry name" value="PROKAR_LIPOPROTEIN"/>
    <property type="match status" value="1"/>
</dbReference>
<name>A0A8J6UMI2_9FLAO</name>
<proteinExistence type="predicted"/>
<reference evidence="1" key="1">
    <citation type="journal article" date="2013" name="Int. J. Syst. Evol. Microbiol.">
        <title>Aestuariibaculum suncheonense gen. nov., sp. nov., a marine bacterium of the family Flavobacteriaceae isolated from a tidal flat and emended descriptions of the genera Gaetbulibacter and Tamlana.</title>
        <authorList>
            <person name="Jeong S.H."/>
            <person name="Park M.S."/>
            <person name="Jin H.M."/>
            <person name="Lee K."/>
            <person name="Park W."/>
            <person name="Jeon C.O."/>
        </authorList>
    </citation>
    <scope>NUCLEOTIDE SEQUENCE</scope>
    <source>
        <strain evidence="1">SC17</strain>
    </source>
</reference>
<accession>A0A8J6UMI2</accession>
<evidence type="ECO:0000313" key="2">
    <source>
        <dbReference type="Proteomes" id="UP000602057"/>
    </source>
</evidence>
<dbReference type="AlphaFoldDB" id="A0A8J6UMI2"/>
<evidence type="ECO:0000313" key="1">
    <source>
        <dbReference type="EMBL" id="MBD0836956.1"/>
    </source>
</evidence>
<dbReference type="Proteomes" id="UP000602057">
    <property type="component" value="Unassembled WGS sequence"/>
</dbReference>
<reference evidence="1" key="2">
    <citation type="submission" date="2020-09" db="EMBL/GenBank/DDBJ databases">
        <authorList>
            <person name="Wu Z."/>
        </authorList>
    </citation>
    <scope>NUCLEOTIDE SEQUENCE</scope>
    <source>
        <strain evidence="1">SC17</strain>
    </source>
</reference>
<gene>
    <name evidence="1" type="ORF">ICJ84_16080</name>
</gene>
<dbReference type="EMBL" id="JACVXC010000008">
    <property type="protein sequence ID" value="MBD0836956.1"/>
    <property type="molecule type" value="Genomic_DNA"/>
</dbReference>
<keyword evidence="2" id="KW-1185">Reference proteome</keyword>
<protein>
    <submittedName>
        <fullName evidence="1">Uncharacterized protein</fullName>
    </submittedName>
</protein>
<sequence>MKYFSVIIILGFTILIGCRQKKINIYHPIEKVTFENKASYYYEGINKLVIDNPEDINFIVNYLKSLRFNDRYNNITTNINYGYVTVFCLGKGKEERESLFTLIFSESYGQVIRYNGKKYPDKDQILSNFVKTKLGMRETKKHYR</sequence>
<dbReference type="RefSeq" id="WP_188217447.1">
    <property type="nucleotide sequence ID" value="NZ_BAABGH010000009.1"/>
</dbReference>
<organism evidence="1 2">
    <name type="scientific">Aestuariibaculum suncheonense</name>
    <dbReference type="NCBI Taxonomy" id="1028745"/>
    <lineage>
        <taxon>Bacteria</taxon>
        <taxon>Pseudomonadati</taxon>
        <taxon>Bacteroidota</taxon>
        <taxon>Flavobacteriia</taxon>
        <taxon>Flavobacteriales</taxon>
        <taxon>Flavobacteriaceae</taxon>
    </lineage>
</organism>